<comment type="caution">
    <text evidence="1">The sequence shown here is derived from an EMBL/GenBank/DDBJ whole genome shotgun (WGS) entry which is preliminary data.</text>
</comment>
<dbReference type="EMBL" id="MU091475">
    <property type="protein sequence ID" value="KAF7846960.1"/>
    <property type="molecule type" value="Genomic_DNA"/>
</dbReference>
<sequence>MSLEQLMESLTLDVCGLDHNNALIYQPQAAVFAQPESMNSLPQLETPDECASDYISSPTYQPQAGAEEGLSFFDFVLGWGDV</sequence>
<name>A0A8T0CH19_CORYI</name>
<evidence type="ECO:0000313" key="1">
    <source>
        <dbReference type="EMBL" id="KAF7846960.1"/>
    </source>
</evidence>
<protein>
    <submittedName>
        <fullName evidence="1">Uncharacterized protein</fullName>
    </submittedName>
</protein>
<reference evidence="1" key="1">
    <citation type="submission" date="2020-05" db="EMBL/GenBank/DDBJ databases">
        <title>WGS assembly of Corymbia citriodora subspecies variegata.</title>
        <authorList>
            <person name="Barry K."/>
            <person name="Hundley H."/>
            <person name="Shu S."/>
            <person name="Jenkins J."/>
            <person name="Grimwood J."/>
            <person name="Baten A."/>
        </authorList>
    </citation>
    <scope>NUCLEOTIDE SEQUENCE</scope>
    <source>
        <strain evidence="1">CV2-018</strain>
    </source>
</reference>
<organism evidence="1 2">
    <name type="scientific">Corymbia citriodora subsp. variegata</name>
    <dbReference type="NCBI Taxonomy" id="360336"/>
    <lineage>
        <taxon>Eukaryota</taxon>
        <taxon>Viridiplantae</taxon>
        <taxon>Streptophyta</taxon>
        <taxon>Embryophyta</taxon>
        <taxon>Tracheophyta</taxon>
        <taxon>Spermatophyta</taxon>
        <taxon>Magnoliopsida</taxon>
        <taxon>eudicotyledons</taxon>
        <taxon>Gunneridae</taxon>
        <taxon>Pentapetalae</taxon>
        <taxon>rosids</taxon>
        <taxon>malvids</taxon>
        <taxon>Myrtales</taxon>
        <taxon>Myrtaceae</taxon>
        <taxon>Myrtoideae</taxon>
        <taxon>Eucalypteae</taxon>
        <taxon>Corymbia</taxon>
    </lineage>
</organism>
<dbReference type="AlphaFoldDB" id="A0A8T0CH19"/>
<dbReference type="Gramene" id="rna-gnl|WGS:JABURB|Cocit.L3534.1">
    <property type="protein sequence ID" value="cds-KAF7846960.1"/>
    <property type="gene ID" value="gene-BT93_L3534"/>
</dbReference>
<dbReference type="Proteomes" id="UP000806378">
    <property type="component" value="Unassembled WGS sequence"/>
</dbReference>
<evidence type="ECO:0000313" key="2">
    <source>
        <dbReference type="Proteomes" id="UP000806378"/>
    </source>
</evidence>
<gene>
    <name evidence="1" type="ORF">BT93_L3534</name>
</gene>
<keyword evidence="2" id="KW-1185">Reference proteome</keyword>
<proteinExistence type="predicted"/>
<accession>A0A8T0CH19</accession>